<dbReference type="PANTHER" id="PTHR46434:SF1">
    <property type="entry name" value="GENETIC INTERACTOR OF PROHIBITINS 3, MITOCHONDRIAL"/>
    <property type="match status" value="1"/>
</dbReference>
<dbReference type="InterPro" id="IPR027417">
    <property type="entry name" value="P-loop_NTPase"/>
</dbReference>
<dbReference type="PROSITE" id="PS51721">
    <property type="entry name" value="G_CP"/>
    <property type="match status" value="1"/>
</dbReference>
<keyword evidence="3" id="KW-1185">Reference proteome</keyword>
<dbReference type="RefSeq" id="WP_280606007.1">
    <property type="nucleotide sequence ID" value="NZ_CP123639.1"/>
</dbReference>
<proteinExistence type="predicted"/>
<dbReference type="InterPro" id="IPR030378">
    <property type="entry name" value="G_CP_dom"/>
</dbReference>
<dbReference type="NCBIfam" id="TIGR03597">
    <property type="entry name" value="GTPase_YqeH"/>
    <property type="match status" value="1"/>
</dbReference>
<evidence type="ECO:0000313" key="3">
    <source>
        <dbReference type="Proteomes" id="UP001565236"/>
    </source>
</evidence>
<reference evidence="2 3" key="1">
    <citation type="submission" date="2024-03" db="EMBL/GenBank/DDBJ databases">
        <title>Mouse gut bacterial collection (mGBC) of GemPharmatech.</title>
        <authorList>
            <person name="He Y."/>
            <person name="Dong L."/>
            <person name="Wu D."/>
            <person name="Gao X."/>
            <person name="Lin Z."/>
        </authorList>
    </citation>
    <scope>NUCLEOTIDE SEQUENCE [LARGE SCALE GENOMIC DNA]</scope>
    <source>
        <strain evidence="2 3">15-30</strain>
    </source>
</reference>
<dbReference type="Gene3D" id="3.40.50.300">
    <property type="entry name" value="P-loop containing nucleotide triphosphate hydrolases"/>
    <property type="match status" value="1"/>
</dbReference>
<dbReference type="Pfam" id="PF21516">
    <property type="entry name" value="YqeH-like_C"/>
    <property type="match status" value="1"/>
</dbReference>
<dbReference type="InterPro" id="IPR050896">
    <property type="entry name" value="Mito_lipid_metab_GTPase"/>
</dbReference>
<dbReference type="EMBL" id="JBCLUF010000007">
    <property type="protein sequence ID" value="MEY8661849.1"/>
    <property type="molecule type" value="Genomic_DNA"/>
</dbReference>
<dbReference type="Pfam" id="PF01926">
    <property type="entry name" value="MMR_HSR1"/>
    <property type="match status" value="1"/>
</dbReference>
<comment type="caution">
    <text evidence="2">The sequence shown here is derived from an EMBL/GenBank/DDBJ whole genome shotgun (WGS) entry which is preliminary data.</text>
</comment>
<evidence type="ECO:0000259" key="1">
    <source>
        <dbReference type="PROSITE" id="PS51721"/>
    </source>
</evidence>
<dbReference type="SUPFAM" id="SSF52540">
    <property type="entry name" value="P-loop containing nucleoside triphosphate hydrolases"/>
    <property type="match status" value="1"/>
</dbReference>
<dbReference type="Proteomes" id="UP001565236">
    <property type="component" value="Unassembled WGS sequence"/>
</dbReference>
<name>A0ABV4DNK3_9LACO</name>
<protein>
    <submittedName>
        <fullName evidence="2">Ribosome biogenesis GTPase YqeH</fullName>
    </submittedName>
</protein>
<dbReference type="PANTHER" id="PTHR46434">
    <property type="entry name" value="GENETIC INTERACTOR OF PROHIBITINS 3, MITOCHONDRIAL"/>
    <property type="match status" value="1"/>
</dbReference>
<organism evidence="2 3">
    <name type="scientific">Ligilactobacillus faecis</name>
    <dbReference type="NCBI Taxonomy" id="762833"/>
    <lineage>
        <taxon>Bacteria</taxon>
        <taxon>Bacillati</taxon>
        <taxon>Bacillota</taxon>
        <taxon>Bacilli</taxon>
        <taxon>Lactobacillales</taxon>
        <taxon>Lactobacillaceae</taxon>
        <taxon>Ligilactobacillus</taxon>
    </lineage>
</organism>
<dbReference type="InterPro" id="IPR006073">
    <property type="entry name" value="GTP-bd"/>
</dbReference>
<sequence length="372" mass="41526">MTETNEELYCIGCGAKIQSDDKNEPGYTPKAALQKGLETGELYCQRCFRLRHYNEVADVSLTDDDFLRLLNQLGQADALIVNVVDIFDFNGSLIPGLHRFVGDNPVLLVGNKEDLLPHSLKRSKIKDWMRQEANKQGLRPVEVALTSAKRGKDLEELLALIDEYRAGRDVYVVGVTNVGKSTLINKIIDNSTGVKDVITTSRFPGTTLDKIEIPLGDGHFLIDTPGIIHRHQMAHYLSPKELRLATPQKEIKPKVYQLNEGQTLFFGALARFDYISGGKQGVVVYVDNNLMIHRTKTEKASAFYEKHAGELLQPPTKAEMKDFPKLVRFEFKTTEKSDLVFAGLGWVTVKANSVVAGWAPEGVAVILRRAMI</sequence>
<gene>
    <name evidence="2" type="primary">yqeH</name>
    <name evidence="2" type="ORF">AALT52_02925</name>
</gene>
<dbReference type="InterPro" id="IPR019988">
    <property type="entry name" value="GTP-bd_ribosome_bgen_YqeH"/>
</dbReference>
<dbReference type="InterPro" id="IPR048422">
    <property type="entry name" value="NOA1/YqeH-like_C"/>
</dbReference>
<evidence type="ECO:0000313" key="2">
    <source>
        <dbReference type="EMBL" id="MEY8661849.1"/>
    </source>
</evidence>
<feature type="domain" description="CP-type G" evidence="1">
    <location>
        <begin position="67"/>
        <end position="230"/>
    </location>
</feature>
<dbReference type="CDD" id="cd01855">
    <property type="entry name" value="YqeH"/>
    <property type="match status" value="1"/>
</dbReference>
<accession>A0ABV4DNK3</accession>